<dbReference type="EMBL" id="JANPWB010000014">
    <property type="protein sequence ID" value="KAJ1099335.1"/>
    <property type="molecule type" value="Genomic_DNA"/>
</dbReference>
<evidence type="ECO:0000256" key="1">
    <source>
        <dbReference type="SAM" id="MobiDB-lite"/>
    </source>
</evidence>
<sequence length="216" mass="23059">MGSAPIAASHCSVVAPRGHSTLQLASAPGYVATGRLHLQSASGLSASPLPQGTVTQGGPRPTPSSLEGPPYLCCLLAPFSAPSPSSERGRRPPPPPSTSAVRGDAAPHTPLSRRPTQRVKRTDDKRLRARNHRKSGFLPLMSLGSQERLPAAYESRECSLRSPRPLSRRPAQKVKRTDDKRFRARIHSKSGFLMLMSLGSVVCSPPGPSQGVPRSR</sequence>
<organism evidence="2 3">
    <name type="scientific">Pleurodeles waltl</name>
    <name type="common">Iberian ribbed newt</name>
    <dbReference type="NCBI Taxonomy" id="8319"/>
    <lineage>
        <taxon>Eukaryota</taxon>
        <taxon>Metazoa</taxon>
        <taxon>Chordata</taxon>
        <taxon>Craniata</taxon>
        <taxon>Vertebrata</taxon>
        <taxon>Euteleostomi</taxon>
        <taxon>Amphibia</taxon>
        <taxon>Batrachia</taxon>
        <taxon>Caudata</taxon>
        <taxon>Salamandroidea</taxon>
        <taxon>Salamandridae</taxon>
        <taxon>Pleurodelinae</taxon>
        <taxon>Pleurodeles</taxon>
    </lineage>
</organism>
<feature type="compositionally biased region" description="Polar residues" evidence="1">
    <location>
        <begin position="42"/>
        <end position="56"/>
    </location>
</feature>
<feature type="region of interest" description="Disordered" evidence="1">
    <location>
        <begin position="82"/>
        <end position="132"/>
    </location>
</feature>
<proteinExistence type="predicted"/>
<feature type="region of interest" description="Disordered" evidence="1">
    <location>
        <begin position="42"/>
        <end position="67"/>
    </location>
</feature>
<evidence type="ECO:0000313" key="2">
    <source>
        <dbReference type="EMBL" id="KAJ1099335.1"/>
    </source>
</evidence>
<protein>
    <submittedName>
        <fullName evidence="2">Uncharacterized protein</fullName>
    </submittedName>
</protein>
<reference evidence="2" key="1">
    <citation type="journal article" date="2022" name="bioRxiv">
        <title>Sequencing and chromosome-scale assembly of the giantPleurodeles waltlgenome.</title>
        <authorList>
            <person name="Brown T."/>
            <person name="Elewa A."/>
            <person name="Iarovenko S."/>
            <person name="Subramanian E."/>
            <person name="Araus A.J."/>
            <person name="Petzold A."/>
            <person name="Susuki M."/>
            <person name="Suzuki K.-i.T."/>
            <person name="Hayashi T."/>
            <person name="Toyoda A."/>
            <person name="Oliveira C."/>
            <person name="Osipova E."/>
            <person name="Leigh N.D."/>
            <person name="Simon A."/>
            <person name="Yun M.H."/>
        </authorList>
    </citation>
    <scope>NUCLEOTIDE SEQUENCE</scope>
    <source>
        <strain evidence="2">20211129_DDA</strain>
        <tissue evidence="2">Liver</tissue>
    </source>
</reference>
<accession>A0AAV7MGM3</accession>
<name>A0AAV7MGM3_PLEWA</name>
<evidence type="ECO:0000313" key="3">
    <source>
        <dbReference type="Proteomes" id="UP001066276"/>
    </source>
</evidence>
<comment type="caution">
    <text evidence="2">The sequence shown here is derived from an EMBL/GenBank/DDBJ whole genome shotgun (WGS) entry which is preliminary data.</text>
</comment>
<dbReference type="AlphaFoldDB" id="A0AAV7MGM3"/>
<feature type="region of interest" description="Disordered" evidence="1">
    <location>
        <begin position="154"/>
        <end position="180"/>
    </location>
</feature>
<dbReference type="Proteomes" id="UP001066276">
    <property type="component" value="Chromosome 10"/>
</dbReference>
<gene>
    <name evidence="2" type="ORF">NDU88_004437</name>
</gene>
<keyword evidence="3" id="KW-1185">Reference proteome</keyword>